<name>A0A099NXR2_PICKU</name>
<dbReference type="EMBL" id="JQFK01000058">
    <property type="protein sequence ID" value="KGK36681.1"/>
    <property type="molecule type" value="Genomic_DNA"/>
</dbReference>
<reference evidence="2" key="1">
    <citation type="journal article" date="2014" name="Microb. Cell Fact.">
        <title>Exploiting Issatchenkia orientalis SD108 for succinic acid production.</title>
        <authorList>
            <person name="Xiao H."/>
            <person name="Shao Z."/>
            <person name="Jiang Y."/>
            <person name="Dole S."/>
            <person name="Zhao H."/>
        </authorList>
    </citation>
    <scope>NUCLEOTIDE SEQUENCE [LARGE SCALE GENOMIC DNA]</scope>
    <source>
        <strain evidence="2">SD108</strain>
    </source>
</reference>
<comment type="caution">
    <text evidence="1">The sequence shown here is derived from an EMBL/GenBank/DDBJ whole genome shotgun (WGS) entry which is preliminary data.</text>
</comment>
<accession>A0A099NXR2</accession>
<sequence length="306" mass="34447">MSHSNTVSSIDLGLPLEAKVLSQFFEEDFVPVDYVNALVATSLNANTNSSTNSATISGTSNSLNSSLSLKVLNQRLNSLSFRYNEYTNELSNQFDRTYSKLLKSSIEVVSYSNTGNINSNDFVDNDDPHSVTRLQYQLSTLKTSMYSLLEDLQVTKESINSINPEIDNLPVSKLKELTEIQERIKNVDAAFELLKSLVASSDAVNSQDLNNVKDKLNNKITIAEFGNSLNIIKQSIQEQIEKEMQSIKISSKVTKNDKLVKIIDSMIDMQPLFKSFVHFQVPYSSFVDFLKLQKSNYMNLFEASRE</sequence>
<dbReference type="VEuPathDB" id="FungiDB:C5L36_0A00440"/>
<evidence type="ECO:0000313" key="1">
    <source>
        <dbReference type="EMBL" id="KGK36681.1"/>
    </source>
</evidence>
<evidence type="ECO:0000313" key="2">
    <source>
        <dbReference type="Proteomes" id="UP000029867"/>
    </source>
</evidence>
<organism evidence="1 2">
    <name type="scientific">Pichia kudriavzevii</name>
    <name type="common">Yeast</name>
    <name type="synonym">Issatchenkia orientalis</name>
    <dbReference type="NCBI Taxonomy" id="4909"/>
    <lineage>
        <taxon>Eukaryota</taxon>
        <taxon>Fungi</taxon>
        <taxon>Dikarya</taxon>
        <taxon>Ascomycota</taxon>
        <taxon>Saccharomycotina</taxon>
        <taxon>Pichiomycetes</taxon>
        <taxon>Pichiales</taxon>
        <taxon>Pichiaceae</taxon>
        <taxon>Pichia</taxon>
    </lineage>
</organism>
<proteinExistence type="predicted"/>
<dbReference type="Proteomes" id="UP000029867">
    <property type="component" value="Unassembled WGS sequence"/>
</dbReference>
<dbReference type="HOGENOM" id="CLU_086134_1_0_1"/>
<dbReference type="AlphaFoldDB" id="A0A099NXR2"/>
<gene>
    <name evidence="1" type="ORF">JL09_g4169</name>
</gene>
<protein>
    <submittedName>
        <fullName evidence="1">Uncharacterized protein</fullName>
    </submittedName>
</protein>
<dbReference type="Gene3D" id="6.10.250.2790">
    <property type="match status" value="1"/>
</dbReference>